<accession>A0AAN6NSY0</accession>
<evidence type="ECO:0000313" key="3">
    <source>
        <dbReference type="Proteomes" id="UP001303222"/>
    </source>
</evidence>
<dbReference type="AlphaFoldDB" id="A0AAN6NSY0"/>
<dbReference type="EMBL" id="MU859147">
    <property type="protein sequence ID" value="KAK3951459.1"/>
    <property type="molecule type" value="Genomic_DNA"/>
</dbReference>
<sequence>MSCFFLFSLPLRVVSTPGQPARHLDTVCSEENEQRALCKSSFQSFIFIQHFFFSFPYARVILLHEMRVIFLLVVVEAGGGS</sequence>
<organism evidence="2 3">
    <name type="scientific">Pseudoneurospora amorphoporcata</name>
    <dbReference type="NCBI Taxonomy" id="241081"/>
    <lineage>
        <taxon>Eukaryota</taxon>
        <taxon>Fungi</taxon>
        <taxon>Dikarya</taxon>
        <taxon>Ascomycota</taxon>
        <taxon>Pezizomycotina</taxon>
        <taxon>Sordariomycetes</taxon>
        <taxon>Sordariomycetidae</taxon>
        <taxon>Sordariales</taxon>
        <taxon>Sordariaceae</taxon>
        <taxon>Pseudoneurospora</taxon>
    </lineage>
</organism>
<evidence type="ECO:0008006" key="4">
    <source>
        <dbReference type="Google" id="ProtNLM"/>
    </source>
</evidence>
<proteinExistence type="predicted"/>
<comment type="caution">
    <text evidence="2">The sequence shown here is derived from an EMBL/GenBank/DDBJ whole genome shotgun (WGS) entry which is preliminary data.</text>
</comment>
<dbReference type="Proteomes" id="UP001303222">
    <property type="component" value="Unassembled WGS sequence"/>
</dbReference>
<reference evidence="2" key="1">
    <citation type="journal article" date="2023" name="Mol. Phylogenet. Evol.">
        <title>Genome-scale phylogeny and comparative genomics of the fungal order Sordariales.</title>
        <authorList>
            <person name="Hensen N."/>
            <person name="Bonometti L."/>
            <person name="Westerberg I."/>
            <person name="Brannstrom I.O."/>
            <person name="Guillou S."/>
            <person name="Cros-Aarteil S."/>
            <person name="Calhoun S."/>
            <person name="Haridas S."/>
            <person name="Kuo A."/>
            <person name="Mondo S."/>
            <person name="Pangilinan J."/>
            <person name="Riley R."/>
            <person name="LaButti K."/>
            <person name="Andreopoulos B."/>
            <person name="Lipzen A."/>
            <person name="Chen C."/>
            <person name="Yan M."/>
            <person name="Daum C."/>
            <person name="Ng V."/>
            <person name="Clum A."/>
            <person name="Steindorff A."/>
            <person name="Ohm R.A."/>
            <person name="Martin F."/>
            <person name="Silar P."/>
            <person name="Natvig D.O."/>
            <person name="Lalanne C."/>
            <person name="Gautier V."/>
            <person name="Ament-Velasquez S.L."/>
            <person name="Kruys A."/>
            <person name="Hutchinson M.I."/>
            <person name="Powell A.J."/>
            <person name="Barry K."/>
            <person name="Miller A.N."/>
            <person name="Grigoriev I.V."/>
            <person name="Debuchy R."/>
            <person name="Gladieux P."/>
            <person name="Hiltunen Thoren M."/>
            <person name="Johannesson H."/>
        </authorList>
    </citation>
    <scope>NUCLEOTIDE SEQUENCE</scope>
    <source>
        <strain evidence="2">CBS 626.80</strain>
    </source>
</reference>
<evidence type="ECO:0000313" key="2">
    <source>
        <dbReference type="EMBL" id="KAK3951459.1"/>
    </source>
</evidence>
<keyword evidence="1" id="KW-0732">Signal</keyword>
<reference evidence="2" key="2">
    <citation type="submission" date="2023-06" db="EMBL/GenBank/DDBJ databases">
        <authorList>
            <consortium name="Lawrence Berkeley National Laboratory"/>
            <person name="Mondo S.J."/>
            <person name="Hensen N."/>
            <person name="Bonometti L."/>
            <person name="Westerberg I."/>
            <person name="Brannstrom I.O."/>
            <person name="Guillou S."/>
            <person name="Cros-Aarteil S."/>
            <person name="Calhoun S."/>
            <person name="Haridas S."/>
            <person name="Kuo A."/>
            <person name="Pangilinan J."/>
            <person name="Riley R."/>
            <person name="Labutti K."/>
            <person name="Andreopoulos B."/>
            <person name="Lipzen A."/>
            <person name="Chen C."/>
            <person name="Yanf M."/>
            <person name="Daum C."/>
            <person name="Ng V."/>
            <person name="Clum A."/>
            <person name="Steindorff A."/>
            <person name="Ohm R."/>
            <person name="Martin F."/>
            <person name="Silar P."/>
            <person name="Natvig D."/>
            <person name="Lalanne C."/>
            <person name="Gautier V."/>
            <person name="Ament-Velasquez S.L."/>
            <person name="Kruys A."/>
            <person name="Hutchinson M.I."/>
            <person name="Powell A.J."/>
            <person name="Barry K."/>
            <person name="Miller A.N."/>
            <person name="Grigoriev I.V."/>
            <person name="Debuchy R."/>
            <person name="Gladieux P."/>
            <person name="Thoren M.H."/>
            <person name="Johannesson H."/>
        </authorList>
    </citation>
    <scope>NUCLEOTIDE SEQUENCE</scope>
    <source>
        <strain evidence="2">CBS 626.80</strain>
    </source>
</reference>
<protein>
    <recommendedName>
        <fullName evidence="4">Secreted protein</fullName>
    </recommendedName>
</protein>
<gene>
    <name evidence="2" type="ORF">QBC32DRAFT_343953</name>
</gene>
<name>A0AAN6NSY0_9PEZI</name>
<feature type="signal peptide" evidence="1">
    <location>
        <begin position="1"/>
        <end position="15"/>
    </location>
</feature>
<keyword evidence="3" id="KW-1185">Reference proteome</keyword>
<feature type="chain" id="PRO_5043011562" description="Secreted protein" evidence="1">
    <location>
        <begin position="16"/>
        <end position="81"/>
    </location>
</feature>
<evidence type="ECO:0000256" key="1">
    <source>
        <dbReference type="SAM" id="SignalP"/>
    </source>
</evidence>